<dbReference type="InterPro" id="IPR016092">
    <property type="entry name" value="ATAP"/>
</dbReference>
<comment type="caution">
    <text evidence="11">The sequence shown here is derived from an EMBL/GenBank/DDBJ whole genome shotgun (WGS) entry which is preliminary data.</text>
</comment>
<keyword evidence="3" id="KW-0479">Metal-binding</keyword>
<name>A0A3M6TF45_POCDA</name>
<protein>
    <recommendedName>
        <fullName evidence="7">Iron-sulfur cluster assembly 2 homolog, mitochondrial</fullName>
    </recommendedName>
    <alternativeName>
        <fullName evidence="8">HESB-like domain-containing protein 1</fullName>
    </alternativeName>
</protein>
<dbReference type="Pfam" id="PF01521">
    <property type="entry name" value="Fe-S_biosyn"/>
    <property type="match status" value="1"/>
</dbReference>
<evidence type="ECO:0000256" key="7">
    <source>
        <dbReference type="ARBA" id="ARBA00073313"/>
    </source>
</evidence>
<dbReference type="NCBIfam" id="TIGR00049">
    <property type="entry name" value="iron-sulfur cluster assembly accessory protein"/>
    <property type="match status" value="1"/>
</dbReference>
<dbReference type="GO" id="GO:0016226">
    <property type="term" value="P:iron-sulfur cluster assembly"/>
    <property type="evidence" value="ECO:0007669"/>
    <property type="project" value="InterPro"/>
</dbReference>
<dbReference type="OMA" id="SFQIHNP"/>
<dbReference type="OrthoDB" id="1938621at2759"/>
<dbReference type="Gene3D" id="2.60.300.12">
    <property type="entry name" value="HesB-like domain"/>
    <property type="match status" value="1"/>
</dbReference>
<dbReference type="Proteomes" id="UP000275408">
    <property type="component" value="Unassembled WGS sequence"/>
</dbReference>
<dbReference type="SUPFAM" id="SSF89360">
    <property type="entry name" value="HesB-like domain"/>
    <property type="match status" value="1"/>
</dbReference>
<organism evidence="11 12">
    <name type="scientific">Pocillopora damicornis</name>
    <name type="common">Cauliflower coral</name>
    <name type="synonym">Millepora damicornis</name>
    <dbReference type="NCBI Taxonomy" id="46731"/>
    <lineage>
        <taxon>Eukaryota</taxon>
        <taxon>Metazoa</taxon>
        <taxon>Cnidaria</taxon>
        <taxon>Anthozoa</taxon>
        <taxon>Hexacorallia</taxon>
        <taxon>Scleractinia</taxon>
        <taxon>Astrocoeniina</taxon>
        <taxon>Pocilloporidae</taxon>
        <taxon>Pocillopora</taxon>
    </lineage>
</organism>
<keyword evidence="12" id="KW-1185">Reference proteome</keyword>
<dbReference type="GO" id="GO:0051537">
    <property type="term" value="F:2 iron, 2 sulfur cluster binding"/>
    <property type="evidence" value="ECO:0007669"/>
    <property type="project" value="TreeGrafter"/>
</dbReference>
<dbReference type="GO" id="GO:0120510">
    <property type="term" value="C:mitochondrial [4Fe-4S] assembly complex"/>
    <property type="evidence" value="ECO:0007669"/>
    <property type="project" value="UniProtKB-ARBA"/>
</dbReference>
<proteinExistence type="inferred from homology"/>
<dbReference type="GO" id="GO:0051539">
    <property type="term" value="F:4 iron, 4 sulfur cluster binding"/>
    <property type="evidence" value="ECO:0007669"/>
    <property type="project" value="TreeGrafter"/>
</dbReference>
<comment type="function">
    <text evidence="6">Involved in the maturation of mitochondrial 4Fe-4S proteins functioning late in the iron-sulfur cluster assembly pathway. May be involved in the binding of an intermediate of Fe/S cluster assembly.</text>
</comment>
<evidence type="ECO:0000313" key="12">
    <source>
        <dbReference type="Proteomes" id="UP000275408"/>
    </source>
</evidence>
<evidence type="ECO:0000256" key="5">
    <source>
        <dbReference type="ARBA" id="ARBA00023128"/>
    </source>
</evidence>
<dbReference type="InterPro" id="IPR035903">
    <property type="entry name" value="HesB-like_dom_sf"/>
</dbReference>
<comment type="subcellular location">
    <subcellularLocation>
        <location evidence="1">Mitochondrion</location>
    </subcellularLocation>
</comment>
<evidence type="ECO:0000256" key="3">
    <source>
        <dbReference type="ARBA" id="ARBA00022723"/>
    </source>
</evidence>
<evidence type="ECO:0000256" key="9">
    <source>
        <dbReference type="ARBA" id="ARBA00093471"/>
    </source>
</evidence>
<feature type="domain" description="Core" evidence="10">
    <location>
        <begin position="58"/>
        <end position="157"/>
    </location>
</feature>
<comment type="similarity">
    <text evidence="2">Belongs to the HesB/IscA family.</text>
</comment>
<evidence type="ECO:0000256" key="2">
    <source>
        <dbReference type="ARBA" id="ARBA00006718"/>
    </source>
</evidence>
<evidence type="ECO:0000259" key="10">
    <source>
        <dbReference type="Pfam" id="PF01521"/>
    </source>
</evidence>
<dbReference type="GO" id="GO:0005506">
    <property type="term" value="F:iron ion binding"/>
    <property type="evidence" value="ECO:0007669"/>
    <property type="project" value="TreeGrafter"/>
</dbReference>
<sequence length="164" mass="18461">MTAMAACHFVRRKISSPACRSQVLPLIHRCIYFKEQNLPFVRQFSSVEEENKAASQDLKLSDNCIKQLKKIFPDDKDGFLRVAVEGGGCSGFKYAFDVDSDISEDDRIFERDGAKVVIDEISLEYLKGSTVDYHEELIRSAFRILLNPNSETGCSCGASFSFKL</sequence>
<dbReference type="STRING" id="46731.A0A3M6TF45"/>
<evidence type="ECO:0000256" key="6">
    <source>
        <dbReference type="ARBA" id="ARBA00057540"/>
    </source>
</evidence>
<evidence type="ECO:0000256" key="1">
    <source>
        <dbReference type="ARBA" id="ARBA00004173"/>
    </source>
</evidence>
<accession>A0A3M6TF45</accession>
<evidence type="ECO:0000256" key="4">
    <source>
        <dbReference type="ARBA" id="ARBA00023004"/>
    </source>
</evidence>
<evidence type="ECO:0000313" key="11">
    <source>
        <dbReference type="EMBL" id="RMX39844.1"/>
    </source>
</evidence>
<evidence type="ECO:0000256" key="8">
    <source>
        <dbReference type="ARBA" id="ARBA00077082"/>
    </source>
</evidence>
<keyword evidence="5" id="KW-0496">Mitochondrion</keyword>
<keyword evidence="4" id="KW-0408">Iron</keyword>
<dbReference type="FunFam" id="2.60.300.12:FF:000006">
    <property type="entry name" value="Iron-sulfur cluster assembly 2 mitochondrial"/>
    <property type="match status" value="1"/>
</dbReference>
<dbReference type="AlphaFoldDB" id="A0A3M6TF45"/>
<gene>
    <name evidence="11" type="ORF">pdam_00013472</name>
</gene>
<dbReference type="EMBL" id="RCHS01003769">
    <property type="protein sequence ID" value="RMX39844.1"/>
    <property type="molecule type" value="Genomic_DNA"/>
</dbReference>
<dbReference type="PANTHER" id="PTHR43011">
    <property type="entry name" value="IRON-SULFUR CLUSTER ASSEMBLY 2 HOMOLOG, MITOCHONDRIAL"/>
    <property type="match status" value="1"/>
</dbReference>
<comment type="subunit">
    <text evidence="9">Heterotetramer; forms a dimer of dimers with IBA57. Interacts with [2Fe-2S]-ISCA2 forming the heterodimer [2Fe- 2S]-ISCA2-IBA57 complex; [2Fe-2S] cluster binding is absolutely required to promote the complex formation.</text>
</comment>
<reference evidence="11 12" key="1">
    <citation type="journal article" date="2018" name="Sci. Rep.">
        <title>Comparative analysis of the Pocillopora damicornis genome highlights role of immune system in coral evolution.</title>
        <authorList>
            <person name="Cunning R."/>
            <person name="Bay R.A."/>
            <person name="Gillette P."/>
            <person name="Baker A.C."/>
            <person name="Traylor-Knowles N."/>
        </authorList>
    </citation>
    <scope>NUCLEOTIDE SEQUENCE [LARGE SCALE GENOMIC DNA]</scope>
    <source>
        <strain evidence="11">RSMAS</strain>
        <tissue evidence="11">Whole animal</tissue>
    </source>
</reference>
<dbReference type="InterPro" id="IPR000361">
    <property type="entry name" value="ATAP_core_dom"/>
</dbReference>
<dbReference type="PANTHER" id="PTHR43011:SF1">
    <property type="entry name" value="IRON-SULFUR CLUSTER ASSEMBLY 2 HOMOLOG, MITOCHONDRIAL"/>
    <property type="match status" value="1"/>
</dbReference>